<sequence length="526" mass="61706">MKVGILTKCFNTFYSNGCNQQGFYLYTCLIQSPLITCYMFDQDISNDDAIFGVKLLSVDNNVEILQNLDVIITVSGAIKTEILLSCEKPVKINYICGNMYKIYQEQFIFGVHNYVQPIDRNYLYDIVWTIPNYKNNLDFLTYIHKKQIKIETVPYIWDTKLIDSACSANKTLFYEPNSEKSHTKFILIAEPNLQTTKTSLIPLMICDELYKNMKNIRIILLCKKSHENSTKVISRMSIYKSGMIDMYDRLQFTSVINDLKQQKKDFVVLSHQDDNPMNYLHLETLYLGYPLIHNVKELNSAGYYYETIKDGVNQISYAFNYHNKRIGEYKRHATYELHKYSPTNYDNCLKYTALLKNSHHYNSNKPISEFPLHLYNGMKLVLCYNKNLAQELRKTFLQPHYLFFTSKGYLVEIKEMSDNELFEETALHFIYGYHLFDKLPLKYIICQTGQSHSKSETLNDFIQKYYLNAEAILALSTKQLPLLKRIKDEVYRFPDISRITLTKDITNSVIIDKRVNRRAEIIVGKH</sequence>
<name>A0A6C0KXF0_9ZZZZ</name>
<reference evidence="1" key="1">
    <citation type="journal article" date="2020" name="Nature">
        <title>Giant virus diversity and host interactions through global metagenomics.</title>
        <authorList>
            <person name="Schulz F."/>
            <person name="Roux S."/>
            <person name="Paez-Espino D."/>
            <person name="Jungbluth S."/>
            <person name="Walsh D.A."/>
            <person name="Denef V.J."/>
            <person name="McMahon K.D."/>
            <person name="Konstantinidis K.T."/>
            <person name="Eloe-Fadrosh E.A."/>
            <person name="Kyrpides N.C."/>
            <person name="Woyke T."/>
        </authorList>
    </citation>
    <scope>NUCLEOTIDE SEQUENCE</scope>
    <source>
        <strain evidence="1">GVMAG-S-ERX555907-102</strain>
    </source>
</reference>
<proteinExistence type="predicted"/>
<organism evidence="1">
    <name type="scientific">viral metagenome</name>
    <dbReference type="NCBI Taxonomy" id="1070528"/>
    <lineage>
        <taxon>unclassified sequences</taxon>
        <taxon>metagenomes</taxon>
        <taxon>organismal metagenomes</taxon>
    </lineage>
</organism>
<dbReference type="EMBL" id="MN741015">
    <property type="protein sequence ID" value="QHU22645.1"/>
    <property type="molecule type" value="Genomic_DNA"/>
</dbReference>
<accession>A0A6C0KXF0</accession>
<dbReference type="InterPro" id="IPR021234">
    <property type="entry name" value="DUF2827"/>
</dbReference>
<dbReference type="AlphaFoldDB" id="A0A6C0KXF0"/>
<evidence type="ECO:0000313" key="1">
    <source>
        <dbReference type="EMBL" id="QHU22645.1"/>
    </source>
</evidence>
<dbReference type="Pfam" id="PF10933">
    <property type="entry name" value="DUF2827"/>
    <property type="match status" value="1"/>
</dbReference>
<protein>
    <submittedName>
        <fullName evidence="1">Uncharacterized protein</fullName>
    </submittedName>
</protein>